<organism evidence="2 3">
    <name type="scientific">Mycetomoellerius zeteki</name>
    <dbReference type="NCBI Taxonomy" id="64791"/>
    <lineage>
        <taxon>Eukaryota</taxon>
        <taxon>Metazoa</taxon>
        <taxon>Ecdysozoa</taxon>
        <taxon>Arthropoda</taxon>
        <taxon>Hexapoda</taxon>
        <taxon>Insecta</taxon>
        <taxon>Pterygota</taxon>
        <taxon>Neoptera</taxon>
        <taxon>Endopterygota</taxon>
        <taxon>Hymenoptera</taxon>
        <taxon>Apocrita</taxon>
        <taxon>Aculeata</taxon>
        <taxon>Formicoidea</taxon>
        <taxon>Formicidae</taxon>
        <taxon>Myrmicinae</taxon>
        <taxon>Mycetomoellerius</taxon>
    </lineage>
</organism>
<evidence type="ECO:0000256" key="1">
    <source>
        <dbReference type="SAM" id="SignalP"/>
    </source>
</evidence>
<name>A0A151XCE3_9HYME</name>
<feature type="chain" id="PRO_5007591846" evidence="1">
    <location>
        <begin position="22"/>
        <end position="149"/>
    </location>
</feature>
<dbReference type="AlphaFoldDB" id="A0A151XCE3"/>
<keyword evidence="3" id="KW-1185">Reference proteome</keyword>
<dbReference type="STRING" id="64791.A0A151XCE3"/>
<dbReference type="OrthoDB" id="7548640at2759"/>
<proteinExistence type="predicted"/>
<evidence type="ECO:0000313" key="3">
    <source>
        <dbReference type="Proteomes" id="UP000075809"/>
    </source>
</evidence>
<sequence>MSRPIVVLALAILSFLQTVAAVDLSQTKNVQIDFAEKDIVPKTALKNLLPETYAATVFIGNIEIGRRYADETVFRRVIVFNNPTDRVQSTTLTMSVTNGVLHYISVVNDNGSYAVACDEPTTLGSSKGKINIRGAPNTRSSVTIIAAAH</sequence>
<protein>
    <submittedName>
        <fullName evidence="2">Uncharacterized protein</fullName>
    </submittedName>
</protein>
<gene>
    <name evidence="2" type="ORF">ALC60_03118</name>
</gene>
<reference evidence="2 3" key="1">
    <citation type="submission" date="2015-09" db="EMBL/GenBank/DDBJ databases">
        <title>Trachymyrmex zeteki WGS genome.</title>
        <authorList>
            <person name="Nygaard S."/>
            <person name="Hu H."/>
            <person name="Boomsma J."/>
            <person name="Zhang G."/>
        </authorList>
    </citation>
    <scope>NUCLEOTIDE SEQUENCE [LARGE SCALE GENOMIC DNA]</scope>
    <source>
        <strain evidence="2">Tzet28-1</strain>
        <tissue evidence="2">Whole body</tissue>
    </source>
</reference>
<feature type="signal peptide" evidence="1">
    <location>
        <begin position="1"/>
        <end position="21"/>
    </location>
</feature>
<keyword evidence="1" id="KW-0732">Signal</keyword>
<accession>A0A151XCE3</accession>
<dbReference type="KEGG" id="mzt:108732207"/>
<dbReference type="Proteomes" id="UP000075809">
    <property type="component" value="Unassembled WGS sequence"/>
</dbReference>
<dbReference type="EMBL" id="KQ982314">
    <property type="protein sequence ID" value="KYQ58066.1"/>
    <property type="molecule type" value="Genomic_DNA"/>
</dbReference>
<evidence type="ECO:0000313" key="2">
    <source>
        <dbReference type="EMBL" id="KYQ58066.1"/>
    </source>
</evidence>